<accession>A0A9N8Z659</accession>
<evidence type="ECO:0000313" key="1">
    <source>
        <dbReference type="EMBL" id="CAG8471643.1"/>
    </source>
</evidence>
<keyword evidence="2" id="KW-1185">Reference proteome</keyword>
<evidence type="ECO:0000313" key="2">
    <source>
        <dbReference type="Proteomes" id="UP000789706"/>
    </source>
</evidence>
<reference evidence="1" key="1">
    <citation type="submission" date="2021-06" db="EMBL/GenBank/DDBJ databases">
        <authorList>
            <person name="Kallberg Y."/>
            <person name="Tangrot J."/>
            <person name="Rosling A."/>
        </authorList>
    </citation>
    <scope>NUCLEOTIDE SEQUENCE</scope>
    <source>
        <strain evidence="1">AZ414A</strain>
    </source>
</reference>
<gene>
    <name evidence="1" type="ORF">DEBURN_LOCUS3188</name>
</gene>
<dbReference type="AlphaFoldDB" id="A0A9N8Z659"/>
<organism evidence="1 2">
    <name type="scientific">Diversispora eburnea</name>
    <dbReference type="NCBI Taxonomy" id="1213867"/>
    <lineage>
        <taxon>Eukaryota</taxon>
        <taxon>Fungi</taxon>
        <taxon>Fungi incertae sedis</taxon>
        <taxon>Mucoromycota</taxon>
        <taxon>Glomeromycotina</taxon>
        <taxon>Glomeromycetes</taxon>
        <taxon>Diversisporales</taxon>
        <taxon>Diversisporaceae</taxon>
        <taxon>Diversispora</taxon>
    </lineage>
</organism>
<dbReference type="Proteomes" id="UP000789706">
    <property type="component" value="Unassembled WGS sequence"/>
</dbReference>
<proteinExistence type="predicted"/>
<name>A0A9N8Z659_9GLOM</name>
<protein>
    <submittedName>
        <fullName evidence="1">5903_t:CDS:1</fullName>
    </submittedName>
</protein>
<dbReference type="EMBL" id="CAJVPK010000196">
    <property type="protein sequence ID" value="CAG8471643.1"/>
    <property type="molecule type" value="Genomic_DNA"/>
</dbReference>
<sequence length="94" mass="11049">MSPHNYIKLQVYKVLQLLRRSKYEPAKRADSFGPSWEWLEMIHINTSLYNKLGLAIPIKKAWQLLYNFEIILDIAKELLHNSSKATQTLYTANK</sequence>
<comment type="caution">
    <text evidence="1">The sequence shown here is derived from an EMBL/GenBank/DDBJ whole genome shotgun (WGS) entry which is preliminary data.</text>
</comment>